<dbReference type="PANTHER" id="PTHR30153">
    <property type="entry name" value="REPLICATIVE DNA HELICASE DNAB"/>
    <property type="match status" value="1"/>
</dbReference>
<dbReference type="Gene3D" id="1.10.860.10">
    <property type="entry name" value="DNAb Helicase, Chain A"/>
    <property type="match status" value="1"/>
</dbReference>
<dbReference type="SUPFAM" id="SSF48024">
    <property type="entry name" value="N-terminal domain of DnaB helicase"/>
    <property type="match status" value="1"/>
</dbReference>
<dbReference type="Pfam" id="PF13481">
    <property type="entry name" value="AAA_25"/>
    <property type="match status" value="1"/>
</dbReference>
<dbReference type="InterPro" id="IPR036185">
    <property type="entry name" value="DNA_heli_DnaB-like_N_sf"/>
</dbReference>
<dbReference type="GO" id="GO:0005524">
    <property type="term" value="F:ATP binding"/>
    <property type="evidence" value="ECO:0007669"/>
    <property type="project" value="InterPro"/>
</dbReference>
<dbReference type="GO" id="GO:0003677">
    <property type="term" value="F:DNA binding"/>
    <property type="evidence" value="ECO:0007669"/>
    <property type="project" value="UniProtKB-KW"/>
</dbReference>
<name>A0A1B7X0J9_APHFL</name>
<evidence type="ECO:0000313" key="5">
    <source>
        <dbReference type="Proteomes" id="UP000092093"/>
    </source>
</evidence>
<feature type="domain" description="DNA helicase DnaB-like N-terminal" evidence="3">
    <location>
        <begin position="18"/>
        <end position="96"/>
    </location>
</feature>
<dbReference type="GO" id="GO:0005829">
    <property type="term" value="C:cytosol"/>
    <property type="evidence" value="ECO:0007669"/>
    <property type="project" value="TreeGrafter"/>
</dbReference>
<dbReference type="Gene3D" id="3.40.50.300">
    <property type="entry name" value="P-loop containing nucleotide triphosphate hydrolases"/>
    <property type="match status" value="1"/>
</dbReference>
<accession>A0A1B7X0J9</accession>
<dbReference type="GO" id="GO:0006260">
    <property type="term" value="P:DNA replication"/>
    <property type="evidence" value="ECO:0007669"/>
    <property type="project" value="UniProtKB-KW"/>
</dbReference>
<dbReference type="Pfam" id="PF00772">
    <property type="entry name" value="DnaB"/>
    <property type="match status" value="1"/>
</dbReference>
<gene>
    <name evidence="4" type="ORF">AN484_15435</name>
</gene>
<dbReference type="EMBL" id="LJOW01000081">
    <property type="protein sequence ID" value="OBQ42878.1"/>
    <property type="molecule type" value="Genomic_DNA"/>
</dbReference>
<organism evidence="4 5">
    <name type="scientific">Aphanizomenon flos-aquae WA102</name>
    <dbReference type="NCBI Taxonomy" id="1710896"/>
    <lineage>
        <taxon>Bacteria</taxon>
        <taxon>Bacillati</taxon>
        <taxon>Cyanobacteriota</taxon>
        <taxon>Cyanophyceae</taxon>
        <taxon>Nostocales</taxon>
        <taxon>Aphanizomenonaceae</taxon>
        <taxon>Aphanizomenon</taxon>
    </lineage>
</organism>
<evidence type="ECO:0000256" key="1">
    <source>
        <dbReference type="ARBA" id="ARBA00022705"/>
    </source>
</evidence>
<dbReference type="PANTHER" id="PTHR30153:SF2">
    <property type="entry name" value="REPLICATIVE DNA HELICASE"/>
    <property type="match status" value="1"/>
</dbReference>
<dbReference type="InterPro" id="IPR016136">
    <property type="entry name" value="DNA_helicase_N/primase_C"/>
</dbReference>
<comment type="caution">
    <text evidence="4">The sequence shown here is derived from an EMBL/GenBank/DDBJ whole genome shotgun (WGS) entry which is preliminary data.</text>
</comment>
<evidence type="ECO:0000313" key="4">
    <source>
        <dbReference type="EMBL" id="OBQ42878.1"/>
    </source>
</evidence>
<dbReference type="InterPro" id="IPR007693">
    <property type="entry name" value="DNA_helicase_DnaB-like_N"/>
</dbReference>
<proteinExistence type="predicted"/>
<dbReference type="Proteomes" id="UP000092093">
    <property type="component" value="Unassembled WGS sequence"/>
</dbReference>
<dbReference type="GO" id="GO:0003678">
    <property type="term" value="F:DNA helicase activity"/>
    <property type="evidence" value="ECO:0007669"/>
    <property type="project" value="InterPro"/>
</dbReference>
<keyword evidence="2" id="KW-0238">DNA-binding</keyword>
<sequence length="434" mass="48150">MTKGTHAPIPNPLFHMTPPNNVQAERHLLGAILRDNIPFPTNLKPSDFFEPKHQDVAAAILYLQADGKAADEATVPAYLHAAGSTVDYPFINDLTAYAGFRELRQEHVDMVADAAFMREASLVASKATDPDLLLEHYARLADKRKSLTVRQGAQRMPIDELMKFDRQADPTNVLGNRWLCKGGSLVMAGQAGTGKSALMMQAAINWTLGQDFFGIKTNDGMKMRTLVIQAENDAGDVAESMQDQINGLYLDEDQRAELKDRMFIYRESVATGKEFGDVLRKLVIQHQATICFVDPLMAFVGADISETAEAAKFLRHIIQPILNETGVIIVFMHHTGKPKSSKDKEGQTMADLAYQLFGSSEVTNWAREIACLQRCQGDEQIYRLGLTKRRSRAGMTDGISPSPVGEIYIRHSPKRGEIRWVRSGPPMPTDGEGY</sequence>
<keyword evidence="1" id="KW-0235">DNA replication</keyword>
<dbReference type="SUPFAM" id="SSF52540">
    <property type="entry name" value="P-loop containing nucleoside triphosphate hydrolases"/>
    <property type="match status" value="1"/>
</dbReference>
<dbReference type="InterPro" id="IPR027417">
    <property type="entry name" value="P-loop_NTPase"/>
</dbReference>
<protein>
    <recommendedName>
        <fullName evidence="3">DNA helicase DnaB-like N-terminal domain-containing protein</fullName>
    </recommendedName>
</protein>
<evidence type="ECO:0000259" key="3">
    <source>
        <dbReference type="Pfam" id="PF00772"/>
    </source>
</evidence>
<evidence type="ECO:0000256" key="2">
    <source>
        <dbReference type="ARBA" id="ARBA00023125"/>
    </source>
</evidence>
<dbReference type="AlphaFoldDB" id="A0A1B7X0J9"/>
<reference evidence="4 5" key="1">
    <citation type="submission" date="2015-09" db="EMBL/GenBank/DDBJ databases">
        <title>Aphanizomenon flos-aquae WA102.</title>
        <authorList>
            <person name="Driscoll C."/>
        </authorList>
    </citation>
    <scope>NUCLEOTIDE SEQUENCE [LARGE SCALE GENOMIC DNA]</scope>
    <source>
        <strain evidence="4">WA102</strain>
    </source>
</reference>